<name>A0A160TDR4_9ZZZZ</name>
<sequence>MVSYSQAVRWLSGVVLSIFLASGAQALKLEGIKVENELPLLDTPLMLKGAGVRTKFFYHLYVCALYLPQDAVDNKDLDILAYLSADKPLAMRIYIISDMITGDRFADAAHEGFVQATHGNTAPIQNEIETMVGAFRTTLQNHDVFDLVYDPERGVVIYRNSEEQAVVPGAEFKKAMFAIWLGDDPVQSRLKRDMLGDN</sequence>
<dbReference type="GO" id="GO:0016872">
    <property type="term" value="F:intramolecular lyase activity"/>
    <property type="evidence" value="ECO:0007669"/>
    <property type="project" value="InterPro"/>
</dbReference>
<dbReference type="AlphaFoldDB" id="A0A160TDR4"/>
<gene>
    <name evidence="2" type="ORF">MGWOODY_Tha2653</name>
</gene>
<dbReference type="InterPro" id="IPR016087">
    <property type="entry name" value="Chalcone_isomerase"/>
</dbReference>
<evidence type="ECO:0000259" key="1">
    <source>
        <dbReference type="Pfam" id="PF16036"/>
    </source>
</evidence>
<organism evidence="2">
    <name type="scientific">hydrothermal vent metagenome</name>
    <dbReference type="NCBI Taxonomy" id="652676"/>
    <lineage>
        <taxon>unclassified sequences</taxon>
        <taxon>metagenomes</taxon>
        <taxon>ecological metagenomes</taxon>
    </lineage>
</organism>
<dbReference type="SUPFAM" id="SSF54626">
    <property type="entry name" value="Chalcone isomerase"/>
    <property type="match status" value="1"/>
</dbReference>
<protein>
    <submittedName>
        <fullName evidence="2">FIG026291: Hypothetical periplasmic protein</fullName>
    </submittedName>
</protein>
<dbReference type="Pfam" id="PF16036">
    <property type="entry name" value="Chalcone_3"/>
    <property type="match status" value="1"/>
</dbReference>
<proteinExistence type="predicted"/>
<dbReference type="InterPro" id="IPR036298">
    <property type="entry name" value="Chalcone_isomerase_sf"/>
</dbReference>
<accession>A0A160TDR4</accession>
<dbReference type="InterPro" id="IPR016088">
    <property type="entry name" value="Chalcone_isomerase_3-sand"/>
</dbReference>
<evidence type="ECO:0000313" key="2">
    <source>
        <dbReference type="EMBL" id="CUS42680.1"/>
    </source>
</evidence>
<dbReference type="EMBL" id="CZQC01000069">
    <property type="protein sequence ID" value="CUS42680.1"/>
    <property type="molecule type" value="Genomic_DNA"/>
</dbReference>
<dbReference type="Gene3D" id="3.50.70.10">
    <property type="match status" value="1"/>
</dbReference>
<reference evidence="2" key="1">
    <citation type="submission" date="2015-10" db="EMBL/GenBank/DDBJ databases">
        <authorList>
            <person name="Gilbert D.G."/>
        </authorList>
    </citation>
    <scope>NUCLEOTIDE SEQUENCE</scope>
</reference>
<feature type="domain" description="Chalcone isomerase" evidence="1">
    <location>
        <begin position="27"/>
        <end position="196"/>
    </location>
</feature>